<proteinExistence type="predicted"/>
<evidence type="ECO:0000313" key="2">
    <source>
        <dbReference type="Proteomes" id="UP001163603"/>
    </source>
</evidence>
<dbReference type="Proteomes" id="UP001163603">
    <property type="component" value="Chromosome 13"/>
</dbReference>
<gene>
    <name evidence="1" type="ORF">Pint_21118</name>
</gene>
<comment type="caution">
    <text evidence="1">The sequence shown here is derived from an EMBL/GenBank/DDBJ whole genome shotgun (WGS) entry which is preliminary data.</text>
</comment>
<reference evidence="2" key="1">
    <citation type="journal article" date="2023" name="G3 (Bethesda)">
        <title>Genome assembly and association tests identify interacting loci associated with vigor, precocity, and sex in interspecific pistachio rootstocks.</title>
        <authorList>
            <person name="Palmer W."/>
            <person name="Jacygrad E."/>
            <person name="Sagayaradj S."/>
            <person name="Cavanaugh K."/>
            <person name="Han R."/>
            <person name="Bertier L."/>
            <person name="Beede B."/>
            <person name="Kafkas S."/>
            <person name="Golino D."/>
            <person name="Preece J."/>
            <person name="Michelmore R."/>
        </authorList>
    </citation>
    <scope>NUCLEOTIDE SEQUENCE [LARGE SCALE GENOMIC DNA]</scope>
</reference>
<organism evidence="1 2">
    <name type="scientific">Pistacia integerrima</name>
    <dbReference type="NCBI Taxonomy" id="434235"/>
    <lineage>
        <taxon>Eukaryota</taxon>
        <taxon>Viridiplantae</taxon>
        <taxon>Streptophyta</taxon>
        <taxon>Embryophyta</taxon>
        <taxon>Tracheophyta</taxon>
        <taxon>Spermatophyta</taxon>
        <taxon>Magnoliopsida</taxon>
        <taxon>eudicotyledons</taxon>
        <taxon>Gunneridae</taxon>
        <taxon>Pentapetalae</taxon>
        <taxon>rosids</taxon>
        <taxon>malvids</taxon>
        <taxon>Sapindales</taxon>
        <taxon>Anacardiaceae</taxon>
        <taxon>Pistacia</taxon>
    </lineage>
</organism>
<dbReference type="EMBL" id="CM047748">
    <property type="protein sequence ID" value="KAJ0013899.1"/>
    <property type="molecule type" value="Genomic_DNA"/>
</dbReference>
<protein>
    <submittedName>
        <fullName evidence="1">Uncharacterized protein</fullName>
    </submittedName>
</protein>
<sequence>MGVGGGVAEMQYVKAKTSVWWDVENCQVPKGCDPHAIAQNISSAIAKLNYCGPLSISAYGDTNRIPQSVQHALSSTGISLNQVPAGIKDASDKKILVDLLFWAVDNPAPANIMLISGDRDFSNALHQLRMRRYNILLAQPQKASAPLLAAAKSIWLWTSLVTGGPPLTDKIGNKISVPNAMPFVHLKVPQLGNPDEKFSNSALVEILEDQKPVNYHHPGTNNNLKSSLMGPPPDGFAPFNLVQNGYRNHYPPQPLRLNNLPNQPPSSVQKGSGDTKFDPISMNPKPASLSKSQNGHIEHRKLSFSSPMNSINIPSSVIWGTPGCPKPSDYVQSLIGVVLLALNSLKTEKIMPTEGNIVDCIRYGDPKHRNIDIRKALESAVDQQMVVKQNIGAMNLYVGKNEKLWKCVNPIAGNPMRISEMTWERIKKFLVSPGGQSAVMASQCRYEAGTILKKMCLKEFTLGDILQILNMAITIKKWLVHNQTGWQPINIAVAELNAELDAISGS</sequence>
<name>A0ACC0X9F3_9ROSI</name>
<keyword evidence="2" id="KW-1185">Reference proteome</keyword>
<evidence type="ECO:0000313" key="1">
    <source>
        <dbReference type="EMBL" id="KAJ0013899.1"/>
    </source>
</evidence>
<accession>A0ACC0X9F3</accession>